<evidence type="ECO:0000259" key="1">
    <source>
        <dbReference type="Pfam" id="PF22262"/>
    </source>
</evidence>
<keyword evidence="3" id="KW-1185">Reference proteome</keyword>
<proteinExistence type="predicted"/>
<name>A0ABU4Z9H5_9HYPH</name>
<evidence type="ECO:0000313" key="2">
    <source>
        <dbReference type="EMBL" id="MDX8495896.1"/>
    </source>
</evidence>
<comment type="caution">
    <text evidence="2">The sequence shown here is derived from an EMBL/GenBank/DDBJ whole genome shotgun (WGS) entry which is preliminary data.</text>
</comment>
<gene>
    <name evidence="2" type="ORF">RFN29_30595</name>
</gene>
<reference evidence="2 3" key="1">
    <citation type="submission" date="2023-08" db="EMBL/GenBank/DDBJ databases">
        <title>Implementing the SeqCode for naming new Mesorhizobium species isolated from Vachellia karroo root nodules.</title>
        <authorList>
            <person name="Van Lill M."/>
        </authorList>
    </citation>
    <scope>NUCLEOTIDE SEQUENCE [LARGE SCALE GENOMIC DNA]</scope>
    <source>
        <strain evidence="2 3">VK22B</strain>
    </source>
</reference>
<accession>A0ABU4Z9H5</accession>
<dbReference type="Pfam" id="PF22262">
    <property type="entry name" value="DUF6950"/>
    <property type="match status" value="1"/>
</dbReference>
<protein>
    <recommendedName>
        <fullName evidence="1">DUF6950 domain-containing protein</fullName>
    </recommendedName>
</protein>
<organism evidence="2 3">
    <name type="scientific">Mesorhizobium captivum</name>
    <dbReference type="NCBI Taxonomy" id="3072319"/>
    <lineage>
        <taxon>Bacteria</taxon>
        <taxon>Pseudomonadati</taxon>
        <taxon>Pseudomonadota</taxon>
        <taxon>Alphaproteobacteria</taxon>
        <taxon>Hyphomicrobiales</taxon>
        <taxon>Phyllobacteriaceae</taxon>
        <taxon>Mesorhizobium</taxon>
    </lineage>
</organism>
<dbReference type="InterPro" id="IPR053802">
    <property type="entry name" value="DUF6950"/>
</dbReference>
<feature type="domain" description="DUF6950" evidence="1">
    <location>
        <begin position="1"/>
        <end position="101"/>
    </location>
</feature>
<sequence length="102" mass="10713">MDAVFAVAGFDPADDIRGGKYGTPAGATKILRRRGLADVEAALASLFPPIAPLMAQRGDVGVVERDGVLSCGFICDRGFAVKDERGLSFLPQTEIKSAFKVG</sequence>
<evidence type="ECO:0000313" key="3">
    <source>
        <dbReference type="Proteomes" id="UP001271249"/>
    </source>
</evidence>
<dbReference type="Proteomes" id="UP001271249">
    <property type="component" value="Unassembled WGS sequence"/>
</dbReference>
<dbReference type="EMBL" id="JAVIJC010000046">
    <property type="protein sequence ID" value="MDX8495896.1"/>
    <property type="molecule type" value="Genomic_DNA"/>
</dbReference>